<comment type="caution">
    <text evidence="1">The sequence shown here is derived from an EMBL/GenBank/DDBJ whole genome shotgun (WGS) entry which is preliminary data.</text>
</comment>
<dbReference type="AlphaFoldDB" id="A0A9P7C6B7"/>
<organism evidence="1 2">
    <name type="scientific">Rhizopus delemar</name>
    <dbReference type="NCBI Taxonomy" id="936053"/>
    <lineage>
        <taxon>Eukaryota</taxon>
        <taxon>Fungi</taxon>
        <taxon>Fungi incertae sedis</taxon>
        <taxon>Mucoromycota</taxon>
        <taxon>Mucoromycotina</taxon>
        <taxon>Mucoromycetes</taxon>
        <taxon>Mucorales</taxon>
        <taxon>Mucorineae</taxon>
        <taxon>Rhizopodaceae</taxon>
        <taxon>Rhizopus</taxon>
    </lineage>
</organism>
<keyword evidence="2" id="KW-1185">Reference proteome</keyword>
<protein>
    <submittedName>
        <fullName evidence="1">Uncharacterized protein</fullName>
    </submittedName>
</protein>
<name>A0A9P7C6B7_9FUNG</name>
<gene>
    <name evidence="1" type="ORF">G6F50_014885</name>
</gene>
<dbReference type="Proteomes" id="UP000740926">
    <property type="component" value="Unassembled WGS sequence"/>
</dbReference>
<proteinExistence type="predicted"/>
<dbReference type="EMBL" id="JAANIU010007586">
    <property type="protein sequence ID" value="KAG1537333.1"/>
    <property type="molecule type" value="Genomic_DNA"/>
</dbReference>
<evidence type="ECO:0000313" key="1">
    <source>
        <dbReference type="EMBL" id="KAG1537333.1"/>
    </source>
</evidence>
<sequence>MAQHIVAGEITRFRLDRFKAAHRQHHRGRLSRRPGLGLQARHKVVVEPQRRAGQDVGTEHVRTRGQHVGAEQAAVGMARIGAPCRIGAVARIDHRQHALGEEIAVMRGAAIADVITVVTRIGARRVAGRVVPRAALLRGQAFLRRQPDQDEILQVDALLPQHVAHAAHQREASAGNATQTG</sequence>
<reference evidence="1 2" key="1">
    <citation type="journal article" date="2020" name="Microb. Genom.">
        <title>Genetic diversity of clinical and environmental Mucorales isolates obtained from an investigation of mucormycosis cases among solid organ transplant recipients.</title>
        <authorList>
            <person name="Nguyen M.H."/>
            <person name="Kaul D."/>
            <person name="Muto C."/>
            <person name="Cheng S.J."/>
            <person name="Richter R.A."/>
            <person name="Bruno V.M."/>
            <person name="Liu G."/>
            <person name="Beyhan S."/>
            <person name="Sundermann A.J."/>
            <person name="Mounaud S."/>
            <person name="Pasculle A.W."/>
            <person name="Nierman W.C."/>
            <person name="Driscoll E."/>
            <person name="Cumbie R."/>
            <person name="Clancy C.J."/>
            <person name="Dupont C.L."/>
        </authorList>
    </citation>
    <scope>NUCLEOTIDE SEQUENCE [LARGE SCALE GENOMIC DNA]</scope>
    <source>
        <strain evidence="1 2">GL24</strain>
    </source>
</reference>
<accession>A0A9P7C6B7</accession>
<evidence type="ECO:0000313" key="2">
    <source>
        <dbReference type="Proteomes" id="UP000740926"/>
    </source>
</evidence>